<accession>A0ABN3WNI8</accession>
<dbReference type="EMBL" id="BAAAUD010000002">
    <property type="protein sequence ID" value="GAA2920999.1"/>
    <property type="molecule type" value="Genomic_DNA"/>
</dbReference>
<gene>
    <name evidence="2" type="ORF">GCM10010446_01280</name>
</gene>
<protein>
    <submittedName>
        <fullName evidence="2">Uncharacterized protein</fullName>
    </submittedName>
</protein>
<reference evidence="2 3" key="1">
    <citation type="journal article" date="2019" name="Int. J. Syst. Evol. Microbiol.">
        <title>The Global Catalogue of Microorganisms (GCM) 10K type strain sequencing project: providing services to taxonomists for standard genome sequencing and annotation.</title>
        <authorList>
            <consortium name="The Broad Institute Genomics Platform"/>
            <consortium name="The Broad Institute Genome Sequencing Center for Infectious Disease"/>
            <person name="Wu L."/>
            <person name="Ma J."/>
        </authorList>
    </citation>
    <scope>NUCLEOTIDE SEQUENCE [LARGE SCALE GENOMIC DNA]</scope>
    <source>
        <strain evidence="2 3">JCM 9088</strain>
    </source>
</reference>
<name>A0ABN3WNI8_9ACTN</name>
<comment type="caution">
    <text evidence="2">The sequence shown here is derived from an EMBL/GenBank/DDBJ whole genome shotgun (WGS) entry which is preliminary data.</text>
</comment>
<keyword evidence="3" id="KW-1185">Reference proteome</keyword>
<evidence type="ECO:0000313" key="2">
    <source>
        <dbReference type="EMBL" id="GAA2920999.1"/>
    </source>
</evidence>
<evidence type="ECO:0000313" key="3">
    <source>
        <dbReference type="Proteomes" id="UP001500403"/>
    </source>
</evidence>
<proteinExistence type="predicted"/>
<sequence>MRDKALALVVRVAADDLDVDVQQGTVDDDLVLEALVHQGLLQAHPAPRRRLVSRAMPAASSWAEAAGTTTPMISPRTSTASPRLRPDTFLLASSPVVVFGTPGGRAHGLDVDDHAGRAL</sequence>
<organism evidence="2 3">
    <name type="scientific">Streptomyces enissocaesilis</name>
    <dbReference type="NCBI Taxonomy" id="332589"/>
    <lineage>
        <taxon>Bacteria</taxon>
        <taxon>Bacillati</taxon>
        <taxon>Actinomycetota</taxon>
        <taxon>Actinomycetes</taxon>
        <taxon>Kitasatosporales</taxon>
        <taxon>Streptomycetaceae</taxon>
        <taxon>Streptomyces</taxon>
        <taxon>Streptomyces rochei group</taxon>
    </lineage>
</organism>
<dbReference type="Proteomes" id="UP001500403">
    <property type="component" value="Unassembled WGS sequence"/>
</dbReference>
<feature type="compositionally biased region" description="Polar residues" evidence="1">
    <location>
        <begin position="67"/>
        <end position="81"/>
    </location>
</feature>
<evidence type="ECO:0000256" key="1">
    <source>
        <dbReference type="SAM" id="MobiDB-lite"/>
    </source>
</evidence>
<feature type="region of interest" description="Disordered" evidence="1">
    <location>
        <begin position="62"/>
        <end position="81"/>
    </location>
</feature>